<dbReference type="PROSITE" id="PS50977">
    <property type="entry name" value="HTH_TETR_2"/>
    <property type="match status" value="1"/>
</dbReference>
<protein>
    <submittedName>
        <fullName evidence="4">TetR/AcrR family transcriptional regulator</fullName>
    </submittedName>
</protein>
<dbReference type="Gene3D" id="1.10.357.10">
    <property type="entry name" value="Tetracycline Repressor, domain 2"/>
    <property type="match status" value="1"/>
</dbReference>
<name>A0ABW5PM10_9BACI</name>
<evidence type="ECO:0000256" key="2">
    <source>
        <dbReference type="PROSITE-ProRule" id="PRU00335"/>
    </source>
</evidence>
<dbReference type="Proteomes" id="UP001597458">
    <property type="component" value="Unassembled WGS sequence"/>
</dbReference>
<keyword evidence="1 2" id="KW-0238">DNA-binding</keyword>
<dbReference type="InterPro" id="IPR001647">
    <property type="entry name" value="HTH_TetR"/>
</dbReference>
<keyword evidence="5" id="KW-1185">Reference proteome</keyword>
<reference evidence="5" key="1">
    <citation type="journal article" date="2019" name="Int. J. Syst. Evol. Microbiol.">
        <title>The Global Catalogue of Microorganisms (GCM) 10K type strain sequencing project: providing services to taxonomists for standard genome sequencing and annotation.</title>
        <authorList>
            <consortium name="The Broad Institute Genomics Platform"/>
            <consortium name="The Broad Institute Genome Sequencing Center for Infectious Disease"/>
            <person name="Wu L."/>
            <person name="Ma J."/>
        </authorList>
    </citation>
    <scope>NUCLEOTIDE SEQUENCE [LARGE SCALE GENOMIC DNA]</scope>
    <source>
        <strain evidence="5">TISTR 2241</strain>
    </source>
</reference>
<proteinExistence type="predicted"/>
<dbReference type="Pfam" id="PF00440">
    <property type="entry name" value="TetR_N"/>
    <property type="match status" value="1"/>
</dbReference>
<gene>
    <name evidence="4" type="ORF">ACFSTF_01945</name>
</gene>
<feature type="domain" description="HTH tetR-type" evidence="3">
    <location>
        <begin position="4"/>
        <end position="64"/>
    </location>
</feature>
<dbReference type="EMBL" id="JBHUMR010000006">
    <property type="protein sequence ID" value="MFD2616086.1"/>
    <property type="molecule type" value="Genomic_DNA"/>
</dbReference>
<comment type="caution">
    <text evidence="4">The sequence shown here is derived from an EMBL/GenBank/DDBJ whole genome shotgun (WGS) entry which is preliminary data.</text>
</comment>
<feature type="DNA-binding region" description="H-T-H motif" evidence="2">
    <location>
        <begin position="27"/>
        <end position="46"/>
    </location>
</feature>
<organism evidence="4 5">
    <name type="scientific">Terrilactibacillus laevilacticus</name>
    <dbReference type="NCBI Taxonomy" id="1380157"/>
    <lineage>
        <taxon>Bacteria</taxon>
        <taxon>Bacillati</taxon>
        <taxon>Bacillota</taxon>
        <taxon>Bacilli</taxon>
        <taxon>Bacillales</taxon>
        <taxon>Bacillaceae</taxon>
        <taxon>Terrilactibacillus</taxon>
    </lineage>
</organism>
<dbReference type="RefSeq" id="WP_141190749.1">
    <property type="nucleotide sequence ID" value="NZ_JBHUMR010000006.1"/>
</dbReference>
<sequence length="212" mass="25032">MRKPVSVDQYIEKIKPVIRRNKFSQLKIDEIAKYMDISKVTLYKHFSSKDEIIQRVVMYYINYLQGADTVVKDDSVSYVERFQMTFLQSLICVTFISDLFLNDLKEFYPHHFEDLAAAQQSRIKNLQTFFESGMKKEIFNKLNAVLFMVQDDAVLRRFMEPSFSIQYDVTLKQAIIDFYKMKEYQLLKPEHIDTVDDSVIEKGVSKVLQTIS</sequence>
<evidence type="ECO:0000313" key="5">
    <source>
        <dbReference type="Proteomes" id="UP001597458"/>
    </source>
</evidence>
<dbReference type="InterPro" id="IPR009057">
    <property type="entry name" value="Homeodomain-like_sf"/>
</dbReference>
<dbReference type="SUPFAM" id="SSF46689">
    <property type="entry name" value="Homeodomain-like"/>
    <property type="match status" value="1"/>
</dbReference>
<accession>A0ABW5PM10</accession>
<evidence type="ECO:0000259" key="3">
    <source>
        <dbReference type="PROSITE" id="PS50977"/>
    </source>
</evidence>
<evidence type="ECO:0000313" key="4">
    <source>
        <dbReference type="EMBL" id="MFD2616086.1"/>
    </source>
</evidence>
<evidence type="ECO:0000256" key="1">
    <source>
        <dbReference type="ARBA" id="ARBA00023125"/>
    </source>
</evidence>